<evidence type="ECO:0000256" key="2">
    <source>
        <dbReference type="ARBA" id="ARBA00008335"/>
    </source>
</evidence>
<evidence type="ECO:0000256" key="1">
    <source>
        <dbReference type="ARBA" id="ARBA00004141"/>
    </source>
</evidence>
<organism evidence="10 11">
    <name type="scientific">Sphingomonas piscis</name>
    <dbReference type="NCBI Taxonomy" id="2714943"/>
    <lineage>
        <taxon>Bacteria</taxon>
        <taxon>Pseudomonadati</taxon>
        <taxon>Pseudomonadota</taxon>
        <taxon>Alphaproteobacteria</taxon>
        <taxon>Sphingomonadales</taxon>
        <taxon>Sphingomonadaceae</taxon>
        <taxon>Sphingomonas</taxon>
    </lineage>
</organism>
<evidence type="ECO:0000256" key="5">
    <source>
        <dbReference type="ARBA" id="ARBA00022989"/>
    </source>
</evidence>
<dbReference type="RefSeq" id="WP_166411462.1">
    <property type="nucleotide sequence ID" value="NZ_CP049869.1"/>
</dbReference>
<keyword evidence="4 8" id="KW-0812">Transmembrane</keyword>
<dbReference type="InterPro" id="IPR004752">
    <property type="entry name" value="AmpG_permease/AT-1"/>
</dbReference>
<dbReference type="NCBIfam" id="TIGR00901">
    <property type="entry name" value="2A0125"/>
    <property type="match status" value="1"/>
</dbReference>
<dbReference type="SUPFAM" id="SSF103473">
    <property type="entry name" value="MFS general substrate transporter"/>
    <property type="match status" value="1"/>
</dbReference>
<dbReference type="KEGG" id="spii:G7077_09375"/>
<keyword evidence="6 8" id="KW-0472">Membrane</keyword>
<name>A0A6G7YQQ1_9SPHN</name>
<feature type="transmembrane region" description="Helical" evidence="8">
    <location>
        <begin position="375"/>
        <end position="398"/>
    </location>
</feature>
<dbReference type="Pfam" id="PF07690">
    <property type="entry name" value="MFS_1"/>
    <property type="match status" value="1"/>
</dbReference>
<feature type="transmembrane region" description="Helical" evidence="8">
    <location>
        <begin position="66"/>
        <end position="87"/>
    </location>
</feature>
<feature type="transmembrane region" description="Helical" evidence="8">
    <location>
        <begin position="99"/>
        <end position="119"/>
    </location>
</feature>
<keyword evidence="5 8" id="KW-1133">Transmembrane helix</keyword>
<evidence type="ECO:0000259" key="9">
    <source>
        <dbReference type="PROSITE" id="PS50850"/>
    </source>
</evidence>
<comment type="subcellular location">
    <subcellularLocation>
        <location evidence="1">Membrane</location>
        <topology evidence="1">Multi-pass membrane protein</topology>
    </subcellularLocation>
</comment>
<evidence type="ECO:0000256" key="3">
    <source>
        <dbReference type="ARBA" id="ARBA00022448"/>
    </source>
</evidence>
<dbReference type="PANTHER" id="PTHR12778:SF10">
    <property type="entry name" value="MAJOR FACILITATOR SUPERFAMILY DOMAIN-CONTAINING PROTEIN 3"/>
    <property type="match status" value="1"/>
</dbReference>
<protein>
    <submittedName>
        <fullName evidence="10">AmpG family muropeptide MFS transporter</fullName>
    </submittedName>
</protein>
<keyword evidence="11" id="KW-1185">Reference proteome</keyword>
<proteinExistence type="inferred from homology"/>
<dbReference type="PROSITE" id="PS50850">
    <property type="entry name" value="MFS"/>
    <property type="match status" value="1"/>
</dbReference>
<dbReference type="GO" id="GO:0016020">
    <property type="term" value="C:membrane"/>
    <property type="evidence" value="ECO:0007669"/>
    <property type="project" value="UniProtKB-SubCell"/>
</dbReference>
<dbReference type="InterPro" id="IPR011701">
    <property type="entry name" value="MFS"/>
</dbReference>
<dbReference type="AlphaFoldDB" id="A0A6G7YQQ1"/>
<evidence type="ECO:0000256" key="6">
    <source>
        <dbReference type="ARBA" id="ARBA00023136"/>
    </source>
</evidence>
<dbReference type="Proteomes" id="UP000503222">
    <property type="component" value="Chromosome"/>
</dbReference>
<keyword evidence="3" id="KW-0813">Transport</keyword>
<feature type="domain" description="Major facilitator superfamily (MFS) profile" evidence="9">
    <location>
        <begin position="28"/>
        <end position="429"/>
    </location>
</feature>
<evidence type="ECO:0000256" key="7">
    <source>
        <dbReference type="SAM" id="MobiDB-lite"/>
    </source>
</evidence>
<feature type="transmembrane region" description="Helical" evidence="8">
    <location>
        <begin position="168"/>
        <end position="186"/>
    </location>
</feature>
<dbReference type="Gene3D" id="1.20.1250.20">
    <property type="entry name" value="MFS general substrate transporter like domains"/>
    <property type="match status" value="2"/>
</dbReference>
<feature type="transmembrane region" description="Helical" evidence="8">
    <location>
        <begin position="404"/>
        <end position="424"/>
    </location>
</feature>
<dbReference type="InterPro" id="IPR036259">
    <property type="entry name" value="MFS_trans_sf"/>
</dbReference>
<evidence type="ECO:0000313" key="10">
    <source>
        <dbReference type="EMBL" id="QIK79071.1"/>
    </source>
</evidence>
<feature type="transmembrane region" description="Helical" evidence="8">
    <location>
        <begin position="312"/>
        <end position="332"/>
    </location>
</feature>
<gene>
    <name evidence="10" type="ORF">G7077_09375</name>
</gene>
<dbReference type="InterPro" id="IPR020846">
    <property type="entry name" value="MFS_dom"/>
</dbReference>
<reference evidence="10 11" key="1">
    <citation type="submission" date="2020-03" db="EMBL/GenBank/DDBJ databases">
        <title>Sphingomonas sp. nov., isolated from fish.</title>
        <authorList>
            <person name="Hyun D.-W."/>
            <person name="Bae J.-W."/>
        </authorList>
    </citation>
    <scope>NUCLEOTIDE SEQUENCE [LARGE SCALE GENOMIC DNA]</scope>
    <source>
        <strain evidence="10 11">HDW15B</strain>
    </source>
</reference>
<comment type="similarity">
    <text evidence="2">Belongs to the major facilitator superfamily.</text>
</comment>
<sequence length="460" mass="48859">MATEIQHDEVTGWRASLPAGIRPYTEAAPIASFFLGVSSGFPYAMIGATLTTRLAQDGITKSTVTTFTLAFLVYNLKFLWAWIVDGVRIPVLGRLGQRVSWLIVAGLLVMAAVANLALQNPSQDIYQTAIAAILVGVAGATFDIVIDGYRIELLKPRQLGVGSGMSQYGWRIGSVAAGALALVLAARVGWQAAYLACAAFALPAMLTGLVMGEPERHRDPVERKGIGQAVRAIYGPFAEFFMRKGALLVLLFILLHKIGDTLGQLVLRLMLDDLQFTNDEIAIWDVGVGFWAYLIGIFIGGWLYAQIGMKRSVLISLILMGVSNATFAFLAAAGHSNVGLAACIGFENIASGIGGVVVVAYFSALTDLRFTASQYALISAAASVVGRVLTGTTAGAMVESMGYVNFYWLTTAAALPGIVLFWWMMRTGLIDQSIGTAGTRGSGDARADGPQDDVSPATGR</sequence>
<dbReference type="PANTHER" id="PTHR12778">
    <property type="entry name" value="SOLUTE CARRIER FAMILY 33 ACETYL-COA TRANSPORTER -RELATED"/>
    <property type="match status" value="1"/>
</dbReference>
<feature type="transmembrane region" description="Helical" evidence="8">
    <location>
        <begin position="27"/>
        <end position="46"/>
    </location>
</feature>
<feature type="transmembrane region" description="Helical" evidence="8">
    <location>
        <begin position="125"/>
        <end position="147"/>
    </location>
</feature>
<dbReference type="GO" id="GO:0022857">
    <property type="term" value="F:transmembrane transporter activity"/>
    <property type="evidence" value="ECO:0007669"/>
    <property type="project" value="InterPro"/>
</dbReference>
<evidence type="ECO:0000313" key="11">
    <source>
        <dbReference type="Proteomes" id="UP000503222"/>
    </source>
</evidence>
<evidence type="ECO:0000256" key="8">
    <source>
        <dbReference type="SAM" id="Phobius"/>
    </source>
</evidence>
<feature type="region of interest" description="Disordered" evidence="7">
    <location>
        <begin position="440"/>
        <end position="460"/>
    </location>
</feature>
<feature type="transmembrane region" description="Helical" evidence="8">
    <location>
        <begin position="338"/>
        <end position="363"/>
    </location>
</feature>
<accession>A0A6G7YQQ1</accession>
<dbReference type="EMBL" id="CP049869">
    <property type="protein sequence ID" value="QIK79071.1"/>
    <property type="molecule type" value="Genomic_DNA"/>
</dbReference>
<feature type="transmembrane region" description="Helical" evidence="8">
    <location>
        <begin position="281"/>
        <end position="305"/>
    </location>
</feature>
<evidence type="ECO:0000256" key="4">
    <source>
        <dbReference type="ARBA" id="ARBA00022692"/>
    </source>
</evidence>